<accession>A0AAE1BXC0</accession>
<evidence type="ECO:0000313" key="3">
    <source>
        <dbReference type="Proteomes" id="UP001286313"/>
    </source>
</evidence>
<feature type="compositionally biased region" description="Polar residues" evidence="1">
    <location>
        <begin position="58"/>
        <end position="75"/>
    </location>
</feature>
<protein>
    <submittedName>
        <fullName evidence="2">Uncharacterized protein</fullName>
    </submittedName>
</protein>
<dbReference type="Proteomes" id="UP001286313">
    <property type="component" value="Unassembled WGS sequence"/>
</dbReference>
<feature type="region of interest" description="Disordered" evidence="1">
    <location>
        <begin position="1"/>
        <end position="92"/>
    </location>
</feature>
<name>A0AAE1BXC0_PETCI</name>
<comment type="caution">
    <text evidence="2">The sequence shown here is derived from an EMBL/GenBank/DDBJ whole genome shotgun (WGS) entry which is preliminary data.</text>
</comment>
<proteinExistence type="predicted"/>
<reference evidence="2" key="1">
    <citation type="submission" date="2023-10" db="EMBL/GenBank/DDBJ databases">
        <title>Genome assemblies of two species of porcelain crab, Petrolisthes cinctipes and Petrolisthes manimaculis (Anomura: Porcellanidae).</title>
        <authorList>
            <person name="Angst P."/>
        </authorList>
    </citation>
    <scope>NUCLEOTIDE SEQUENCE</scope>
    <source>
        <strain evidence="2">PB745_01</strain>
        <tissue evidence="2">Gill</tissue>
    </source>
</reference>
<evidence type="ECO:0000256" key="1">
    <source>
        <dbReference type="SAM" id="MobiDB-lite"/>
    </source>
</evidence>
<dbReference type="EMBL" id="JAWQEG010005737">
    <property type="protein sequence ID" value="KAK3856974.1"/>
    <property type="molecule type" value="Genomic_DNA"/>
</dbReference>
<keyword evidence="3" id="KW-1185">Reference proteome</keyword>
<evidence type="ECO:0000313" key="2">
    <source>
        <dbReference type="EMBL" id="KAK3856974.1"/>
    </source>
</evidence>
<feature type="compositionally biased region" description="Basic and acidic residues" evidence="1">
    <location>
        <begin position="1"/>
        <end position="18"/>
    </location>
</feature>
<sequence length="92" mass="10516">MKERVAVRKEDDRKVVVREEDEEMGSSEEDDERKSAFHLSPHHSQMPSRRIKAEGAENLTSKTSPAADTSKQILKQVSRDRRPNNKCQAVVL</sequence>
<feature type="compositionally biased region" description="Acidic residues" evidence="1">
    <location>
        <begin position="19"/>
        <end position="31"/>
    </location>
</feature>
<organism evidence="2 3">
    <name type="scientific">Petrolisthes cinctipes</name>
    <name type="common">Flat porcelain crab</name>
    <dbReference type="NCBI Taxonomy" id="88211"/>
    <lineage>
        <taxon>Eukaryota</taxon>
        <taxon>Metazoa</taxon>
        <taxon>Ecdysozoa</taxon>
        <taxon>Arthropoda</taxon>
        <taxon>Crustacea</taxon>
        <taxon>Multicrustacea</taxon>
        <taxon>Malacostraca</taxon>
        <taxon>Eumalacostraca</taxon>
        <taxon>Eucarida</taxon>
        <taxon>Decapoda</taxon>
        <taxon>Pleocyemata</taxon>
        <taxon>Anomura</taxon>
        <taxon>Galatheoidea</taxon>
        <taxon>Porcellanidae</taxon>
        <taxon>Petrolisthes</taxon>
    </lineage>
</organism>
<dbReference type="AlphaFoldDB" id="A0AAE1BXC0"/>
<gene>
    <name evidence="2" type="ORF">Pcinc_036748</name>
</gene>